<feature type="domain" description="Fibronectin type-III" evidence="1">
    <location>
        <begin position="188"/>
        <end position="258"/>
    </location>
</feature>
<dbReference type="EMBL" id="UINC01149829">
    <property type="protein sequence ID" value="SVD42527.1"/>
    <property type="molecule type" value="Genomic_DNA"/>
</dbReference>
<feature type="domain" description="Fibronectin type-III" evidence="1">
    <location>
        <begin position="107"/>
        <end position="175"/>
    </location>
</feature>
<feature type="domain" description="Fibronectin type-III" evidence="1">
    <location>
        <begin position="23"/>
        <end position="92"/>
    </location>
</feature>
<dbReference type="PANTHER" id="PTHR47135">
    <property type="entry name" value="FIBRONECTIN TYPE III DOMAIN-CONTAINING PROTEIN 7"/>
    <property type="match status" value="1"/>
</dbReference>
<evidence type="ECO:0000259" key="1">
    <source>
        <dbReference type="SMART" id="SM00060"/>
    </source>
</evidence>
<dbReference type="AlphaFoldDB" id="A0A382V7Y3"/>
<protein>
    <recommendedName>
        <fullName evidence="1">Fibronectin type-III domain-containing protein</fullName>
    </recommendedName>
</protein>
<dbReference type="InterPro" id="IPR013783">
    <property type="entry name" value="Ig-like_fold"/>
</dbReference>
<dbReference type="PANTHER" id="PTHR47135:SF3">
    <property type="entry name" value="FIBRONECTIN TYPE-III DOMAIN-CONTAINING PROTEIN"/>
    <property type="match status" value="1"/>
</dbReference>
<proteinExistence type="predicted"/>
<dbReference type="Gene3D" id="2.60.40.10">
    <property type="entry name" value="Immunoglobulins"/>
    <property type="match status" value="3"/>
</dbReference>
<dbReference type="SUPFAM" id="SSF49265">
    <property type="entry name" value="Fibronectin type III"/>
    <property type="match status" value="1"/>
</dbReference>
<dbReference type="SMART" id="SM00060">
    <property type="entry name" value="FN3"/>
    <property type="match status" value="3"/>
</dbReference>
<evidence type="ECO:0000313" key="2">
    <source>
        <dbReference type="EMBL" id="SVD42527.1"/>
    </source>
</evidence>
<organism evidence="2">
    <name type="scientific">marine metagenome</name>
    <dbReference type="NCBI Taxonomy" id="408172"/>
    <lineage>
        <taxon>unclassified sequences</taxon>
        <taxon>metagenomes</taxon>
        <taxon>ecological metagenomes</taxon>
    </lineage>
</organism>
<feature type="non-terminal residue" evidence="2">
    <location>
        <position position="287"/>
    </location>
</feature>
<accession>A0A382V7Y3</accession>
<feature type="non-terminal residue" evidence="2">
    <location>
        <position position="1"/>
    </location>
</feature>
<dbReference type="InterPro" id="IPR003961">
    <property type="entry name" value="FN3_dom"/>
</dbReference>
<name>A0A382V7Y3_9ZZZZ</name>
<dbReference type="InterPro" id="IPR036116">
    <property type="entry name" value="FN3_sf"/>
</dbReference>
<reference evidence="2" key="1">
    <citation type="submission" date="2018-05" db="EMBL/GenBank/DDBJ databases">
        <authorList>
            <person name="Lanie J.A."/>
            <person name="Ng W.-L."/>
            <person name="Kazmierczak K.M."/>
            <person name="Andrzejewski T.M."/>
            <person name="Davidsen T.M."/>
            <person name="Wayne K.J."/>
            <person name="Tettelin H."/>
            <person name="Glass J.I."/>
            <person name="Rusch D."/>
            <person name="Podicherti R."/>
            <person name="Tsui H.-C.T."/>
            <person name="Winkler M.E."/>
        </authorList>
    </citation>
    <scope>NUCLEOTIDE SEQUENCE</scope>
</reference>
<sequence>IVAVNSDGEKSPRSITEYGKALLESPQNLKADIKSNKVKLSWDKVESAVKYNVFIDGKKVSEASNPTIQYFKLKYGTEYHYTISSVDFQGDEGSASKAIVVNTHPEVKKPIDVEAERGEEKVILTWRAVDVAVSYRVYQNGGVIDTTDALTLTVSTVPGSENCFTISAIDKYGTEGEKSSPACDVSVYPPPDTLTLTGDKLNKISIEWSKVEGAMSYNVYRDGDLITNTEEHKVLDRGLKWDKGYQYYITSLTSNGLEGPESEIKRLNTPPIFTISGVLVDENGKSS</sequence>
<gene>
    <name evidence="2" type="ORF">METZ01_LOCUS395381</name>
</gene>